<dbReference type="AlphaFoldDB" id="A0A1V4JMS9"/>
<name>A0A1V4JMS9_PATFA</name>
<gene>
    <name evidence="1" type="ORF">AV530_005824</name>
</gene>
<dbReference type="EMBL" id="LSYS01006902">
    <property type="protein sequence ID" value="OPJ73483.1"/>
    <property type="molecule type" value="Genomic_DNA"/>
</dbReference>
<comment type="caution">
    <text evidence="1">The sequence shown here is derived from an EMBL/GenBank/DDBJ whole genome shotgun (WGS) entry which is preliminary data.</text>
</comment>
<protein>
    <submittedName>
        <fullName evidence="1">Uncharacterized protein</fullName>
    </submittedName>
</protein>
<dbReference type="Proteomes" id="UP000190648">
    <property type="component" value="Unassembled WGS sequence"/>
</dbReference>
<sequence>MRIVCISSTPLISYSVFRNVHIPKEEASAEATFRWVLEREQSHQGSRLLTEQVDKMLQTFILDTVSSSAVFNWT</sequence>
<organism evidence="1 2">
    <name type="scientific">Patagioenas fasciata monilis</name>
    <dbReference type="NCBI Taxonomy" id="372326"/>
    <lineage>
        <taxon>Eukaryota</taxon>
        <taxon>Metazoa</taxon>
        <taxon>Chordata</taxon>
        <taxon>Craniata</taxon>
        <taxon>Vertebrata</taxon>
        <taxon>Euteleostomi</taxon>
        <taxon>Archelosauria</taxon>
        <taxon>Archosauria</taxon>
        <taxon>Dinosauria</taxon>
        <taxon>Saurischia</taxon>
        <taxon>Theropoda</taxon>
        <taxon>Coelurosauria</taxon>
        <taxon>Aves</taxon>
        <taxon>Neognathae</taxon>
        <taxon>Neoaves</taxon>
        <taxon>Columbimorphae</taxon>
        <taxon>Columbiformes</taxon>
        <taxon>Columbidae</taxon>
        <taxon>Patagioenas</taxon>
    </lineage>
</organism>
<keyword evidence="2" id="KW-1185">Reference proteome</keyword>
<proteinExistence type="predicted"/>
<reference evidence="1 2" key="1">
    <citation type="submission" date="2016-02" db="EMBL/GenBank/DDBJ databases">
        <title>Band-tailed pigeon sequencing and assembly.</title>
        <authorList>
            <person name="Soares A.E."/>
            <person name="Novak B.J."/>
            <person name="Rice E.S."/>
            <person name="O'Connell B."/>
            <person name="Chang D."/>
            <person name="Weber S."/>
            <person name="Shapiro B."/>
        </authorList>
    </citation>
    <scope>NUCLEOTIDE SEQUENCE [LARGE SCALE GENOMIC DNA]</scope>
    <source>
        <strain evidence="1">BTP2013</strain>
        <tissue evidence="1">Blood</tissue>
    </source>
</reference>
<accession>A0A1V4JMS9</accession>
<evidence type="ECO:0000313" key="2">
    <source>
        <dbReference type="Proteomes" id="UP000190648"/>
    </source>
</evidence>
<evidence type="ECO:0000313" key="1">
    <source>
        <dbReference type="EMBL" id="OPJ73483.1"/>
    </source>
</evidence>